<feature type="domain" description="Tc1-like transposase DDE" evidence="1">
    <location>
        <begin position="112"/>
        <end position="185"/>
    </location>
</feature>
<dbReference type="Gene3D" id="3.30.420.10">
    <property type="entry name" value="Ribonuclease H-like superfamily/Ribonuclease H"/>
    <property type="match status" value="1"/>
</dbReference>
<dbReference type="InterPro" id="IPR036397">
    <property type="entry name" value="RNaseH_sf"/>
</dbReference>
<dbReference type="PANTHER" id="PTHR47326">
    <property type="entry name" value="TRANSPOSABLE ELEMENT TC3 TRANSPOSASE-LIKE PROTEIN"/>
    <property type="match status" value="1"/>
</dbReference>
<evidence type="ECO:0000313" key="2">
    <source>
        <dbReference type="EMBL" id="KAI6652444.1"/>
    </source>
</evidence>
<dbReference type="PANTHER" id="PTHR47326:SF1">
    <property type="entry name" value="HTH PSQ-TYPE DOMAIN-CONTAINING PROTEIN"/>
    <property type="match status" value="1"/>
</dbReference>
<dbReference type="InterPro" id="IPR038717">
    <property type="entry name" value="Tc1-like_DDE_dom"/>
</dbReference>
<dbReference type="EMBL" id="JAKMXF010000299">
    <property type="protein sequence ID" value="KAI6652444.1"/>
    <property type="molecule type" value="Genomic_DNA"/>
</dbReference>
<dbReference type="Pfam" id="PF13358">
    <property type="entry name" value="DDE_3"/>
    <property type="match status" value="1"/>
</dbReference>
<proteinExistence type="predicted"/>
<accession>A0AAV7JV27</accession>
<dbReference type="AlphaFoldDB" id="A0AAV7JV27"/>
<evidence type="ECO:0000259" key="1">
    <source>
        <dbReference type="Pfam" id="PF13358"/>
    </source>
</evidence>
<name>A0AAV7JV27_9METZ</name>
<protein>
    <recommendedName>
        <fullName evidence="1">Tc1-like transposase DDE domain-containing protein</fullName>
    </recommendedName>
</protein>
<keyword evidence="3" id="KW-1185">Reference proteome</keyword>
<sequence>MNVQDYGSSLRSQAIGMLKAGERTKTVAQRLNVNIRSVQRWGLSDNLGFSMESKPKSGCPPKINGVAKIVLKKSLGKRRQSTRETVNGDYYRTKILAGTCKDAFHRRAKNGAVLERSMTSEMSGIIFMQDGAPAHTAKLVQEWCEHNLPAFWHKAEWPGNSPHLNPIENFWAIMKDKVDELEQATTVNGLIKNLKKAWSNISGDVLQNIVSSMPRRVTQVLERQGGYIEK</sequence>
<gene>
    <name evidence="2" type="ORF">LOD99_7458</name>
</gene>
<organism evidence="2 3">
    <name type="scientific">Oopsacas minuta</name>
    <dbReference type="NCBI Taxonomy" id="111878"/>
    <lineage>
        <taxon>Eukaryota</taxon>
        <taxon>Metazoa</taxon>
        <taxon>Porifera</taxon>
        <taxon>Hexactinellida</taxon>
        <taxon>Hexasterophora</taxon>
        <taxon>Lyssacinosida</taxon>
        <taxon>Leucopsacidae</taxon>
        <taxon>Oopsacas</taxon>
    </lineage>
</organism>
<dbReference type="Proteomes" id="UP001165289">
    <property type="component" value="Unassembled WGS sequence"/>
</dbReference>
<dbReference type="GO" id="GO:0003676">
    <property type="term" value="F:nucleic acid binding"/>
    <property type="evidence" value="ECO:0007669"/>
    <property type="project" value="InterPro"/>
</dbReference>
<reference evidence="2 3" key="1">
    <citation type="journal article" date="2023" name="BMC Biol.">
        <title>The compact genome of the sponge Oopsacas minuta (Hexactinellida) is lacking key metazoan core genes.</title>
        <authorList>
            <person name="Santini S."/>
            <person name="Schenkelaars Q."/>
            <person name="Jourda C."/>
            <person name="Duchesne M."/>
            <person name="Belahbib H."/>
            <person name="Rocher C."/>
            <person name="Selva M."/>
            <person name="Riesgo A."/>
            <person name="Vervoort M."/>
            <person name="Leys S.P."/>
            <person name="Kodjabachian L."/>
            <person name="Le Bivic A."/>
            <person name="Borchiellini C."/>
            <person name="Claverie J.M."/>
            <person name="Renard E."/>
        </authorList>
    </citation>
    <scope>NUCLEOTIDE SEQUENCE [LARGE SCALE GENOMIC DNA]</scope>
    <source>
        <strain evidence="2">SPO-2</strain>
    </source>
</reference>
<comment type="caution">
    <text evidence="2">The sequence shown here is derived from an EMBL/GenBank/DDBJ whole genome shotgun (WGS) entry which is preliminary data.</text>
</comment>
<evidence type="ECO:0000313" key="3">
    <source>
        <dbReference type="Proteomes" id="UP001165289"/>
    </source>
</evidence>